<dbReference type="RefSeq" id="XP_027195528.1">
    <property type="nucleotide sequence ID" value="XM_027339727.1"/>
</dbReference>
<evidence type="ECO:0000313" key="3">
    <source>
        <dbReference type="RefSeq" id="XP_027195527.1"/>
    </source>
</evidence>
<evidence type="ECO:0000256" key="1">
    <source>
        <dbReference type="SAM" id="Phobius"/>
    </source>
</evidence>
<dbReference type="KEGG" id="dpte:113790106"/>
<dbReference type="OMA" id="TRILYEC"/>
<evidence type="ECO:0000313" key="4">
    <source>
        <dbReference type="RefSeq" id="XP_027195528.1"/>
    </source>
</evidence>
<dbReference type="PANTHER" id="PTHR33964:SF1">
    <property type="entry name" value="RE45066P"/>
    <property type="match status" value="1"/>
</dbReference>
<gene>
    <name evidence="3 4 5" type="primary">LOC113790106</name>
</gene>
<keyword evidence="1" id="KW-1133">Transmembrane helix</keyword>
<reference evidence="3 4" key="1">
    <citation type="submission" date="2025-08" db="UniProtKB">
        <authorList>
            <consortium name="RefSeq"/>
        </authorList>
    </citation>
    <scope>IDENTIFICATION</scope>
    <source>
        <strain evidence="3 4">Airmid</strain>
    </source>
</reference>
<keyword evidence="1" id="KW-0812">Transmembrane</keyword>
<dbReference type="PANTHER" id="PTHR33964">
    <property type="entry name" value="RE45066P-RELATED"/>
    <property type="match status" value="1"/>
</dbReference>
<evidence type="ECO:0000313" key="2">
    <source>
        <dbReference type="Proteomes" id="UP000515146"/>
    </source>
</evidence>
<dbReference type="AlphaFoldDB" id="A0A6P6XPZ9"/>
<dbReference type="OrthoDB" id="2581252at2759"/>
<dbReference type="Proteomes" id="UP000515146">
    <property type="component" value="Unplaced"/>
</dbReference>
<accession>A0A6P6XPZ9</accession>
<name>A0A6P6XPZ9_DERPT</name>
<dbReference type="RefSeq" id="XP_027195529.1">
    <property type="nucleotide sequence ID" value="XM_027339728.1"/>
</dbReference>
<organism evidence="2 3">
    <name type="scientific">Dermatophagoides pteronyssinus</name>
    <name type="common">European house dust mite</name>
    <dbReference type="NCBI Taxonomy" id="6956"/>
    <lineage>
        <taxon>Eukaryota</taxon>
        <taxon>Metazoa</taxon>
        <taxon>Ecdysozoa</taxon>
        <taxon>Arthropoda</taxon>
        <taxon>Chelicerata</taxon>
        <taxon>Arachnida</taxon>
        <taxon>Acari</taxon>
        <taxon>Acariformes</taxon>
        <taxon>Sarcoptiformes</taxon>
        <taxon>Astigmata</taxon>
        <taxon>Psoroptidia</taxon>
        <taxon>Analgoidea</taxon>
        <taxon>Pyroglyphidae</taxon>
        <taxon>Dermatophagoidinae</taxon>
        <taxon>Dermatophagoides</taxon>
    </lineage>
</organism>
<protein>
    <submittedName>
        <fullName evidence="3 4">Uncharacterized protein LOC113790106 isoform X1</fullName>
    </submittedName>
</protein>
<dbReference type="GeneID" id="113790106"/>
<evidence type="ECO:0000313" key="5">
    <source>
        <dbReference type="RefSeq" id="XP_027195529.1"/>
    </source>
</evidence>
<dbReference type="RefSeq" id="XP_027195527.1">
    <property type="nucleotide sequence ID" value="XM_027339726.1"/>
</dbReference>
<keyword evidence="1" id="KW-0472">Membrane</keyword>
<sequence>MASIIKFTLIMIIIIIAIINVNGQQRRKSCNMKQIDYCLTNFYYNQYGIPINERQLKRSCQTTRTMYECLMDFGQRCMSSALRETFILVLDSVTKQVFDICSKPINHPDRLEIFHHAACLNRNAQKIGKCSEKTRDILFYTIESSFWDRIPIFCCNIRSIFECSRLKTKELCGNDAAIFAQDRSNPFRPLFEGICSYYQLSTRQCRNRMLPFGWKTNEDPRSPIYRMINSFF</sequence>
<keyword evidence="2" id="KW-1185">Reference proteome</keyword>
<feature type="transmembrane region" description="Helical" evidence="1">
    <location>
        <begin position="6"/>
        <end position="23"/>
    </location>
</feature>
<proteinExistence type="predicted"/>